<dbReference type="EC" id="5.6.2.1" evidence="3"/>
<dbReference type="InterPro" id="IPR013826">
    <property type="entry name" value="Topo_IA_cen_sub3"/>
</dbReference>
<evidence type="ECO:0000256" key="5">
    <source>
        <dbReference type="ARBA" id="ARBA00023125"/>
    </source>
</evidence>
<evidence type="ECO:0000256" key="10">
    <source>
        <dbReference type="ARBA" id="ARBA00032877"/>
    </source>
</evidence>
<keyword evidence="4" id="KW-0799">Topoisomerase</keyword>
<keyword evidence="5" id="KW-0238">DNA-binding</keyword>
<dbReference type="EMBL" id="CAHJWF010000402">
    <property type="protein sequence ID" value="CAB5507324.1"/>
    <property type="molecule type" value="Genomic_DNA"/>
</dbReference>
<evidence type="ECO:0000256" key="3">
    <source>
        <dbReference type="ARBA" id="ARBA00012891"/>
    </source>
</evidence>
<name>A0ABN7GCL7_9GAMM</name>
<gene>
    <name evidence="12" type="ORF">AZO1586I_1816</name>
</gene>
<dbReference type="Pfam" id="PF01131">
    <property type="entry name" value="Topoisom_bac"/>
    <property type="match status" value="1"/>
</dbReference>
<dbReference type="InterPro" id="IPR003601">
    <property type="entry name" value="Topo_IA_2"/>
</dbReference>
<organism evidence="12 13">
    <name type="scientific">Bathymodiolus thermophilus thioautotrophic gill symbiont</name>
    <dbReference type="NCBI Taxonomy" id="2360"/>
    <lineage>
        <taxon>Bacteria</taxon>
        <taxon>Pseudomonadati</taxon>
        <taxon>Pseudomonadota</taxon>
        <taxon>Gammaproteobacteria</taxon>
        <taxon>sulfur-oxidizing symbionts</taxon>
    </lineage>
</organism>
<feature type="non-terminal residue" evidence="12">
    <location>
        <position position="278"/>
    </location>
</feature>
<evidence type="ECO:0000256" key="7">
    <source>
        <dbReference type="ARBA" id="ARBA00030003"/>
    </source>
</evidence>
<dbReference type="Gene3D" id="1.10.460.10">
    <property type="entry name" value="Topoisomerase I, domain 2"/>
    <property type="match status" value="1"/>
</dbReference>
<dbReference type="Gene3D" id="1.10.290.10">
    <property type="entry name" value="Topoisomerase I, domain 4"/>
    <property type="match status" value="1"/>
</dbReference>
<dbReference type="InterPro" id="IPR013825">
    <property type="entry name" value="Topo_IA_cen_sub2"/>
</dbReference>
<dbReference type="PROSITE" id="PS52039">
    <property type="entry name" value="TOPO_IA_2"/>
    <property type="match status" value="1"/>
</dbReference>
<dbReference type="PRINTS" id="PR00417">
    <property type="entry name" value="PRTPISMRASEI"/>
</dbReference>
<evidence type="ECO:0000256" key="1">
    <source>
        <dbReference type="ARBA" id="ARBA00000213"/>
    </source>
</evidence>
<accession>A0ABN7GCL7</accession>
<dbReference type="SMART" id="SM00437">
    <property type="entry name" value="TOP1Ac"/>
    <property type="match status" value="1"/>
</dbReference>
<dbReference type="SMART" id="SM00436">
    <property type="entry name" value="TOP1Bc"/>
    <property type="match status" value="1"/>
</dbReference>
<dbReference type="PROSITE" id="PS00396">
    <property type="entry name" value="TOPO_IA_1"/>
    <property type="match status" value="1"/>
</dbReference>
<dbReference type="PANTHER" id="PTHR11390">
    <property type="entry name" value="PROKARYOTIC DNA TOPOISOMERASE"/>
    <property type="match status" value="1"/>
</dbReference>
<dbReference type="InterPro" id="IPR023406">
    <property type="entry name" value="Topo_IA_AS"/>
</dbReference>
<dbReference type="SUPFAM" id="SSF56712">
    <property type="entry name" value="Prokaryotic type I DNA topoisomerase"/>
    <property type="match status" value="1"/>
</dbReference>
<dbReference type="PANTHER" id="PTHR11390:SF21">
    <property type="entry name" value="DNA TOPOISOMERASE 3-ALPHA"/>
    <property type="match status" value="1"/>
</dbReference>
<evidence type="ECO:0000256" key="9">
    <source>
        <dbReference type="ARBA" id="ARBA00032235"/>
    </source>
</evidence>
<dbReference type="Proteomes" id="UP000626656">
    <property type="component" value="Unassembled WGS sequence"/>
</dbReference>
<dbReference type="InterPro" id="IPR013824">
    <property type="entry name" value="Topo_IA_cen_sub1"/>
</dbReference>
<feature type="domain" description="Topo IA-type catalytic" evidence="11">
    <location>
        <begin position="1"/>
        <end position="278"/>
    </location>
</feature>
<evidence type="ECO:0000256" key="6">
    <source>
        <dbReference type="ARBA" id="ARBA00023235"/>
    </source>
</evidence>
<evidence type="ECO:0000313" key="13">
    <source>
        <dbReference type="Proteomes" id="UP000626656"/>
    </source>
</evidence>
<comment type="catalytic activity">
    <reaction evidence="1">
        <text>ATP-independent breakage of single-stranded DNA, followed by passage and rejoining.</text>
        <dbReference type="EC" id="5.6.2.1"/>
    </reaction>
</comment>
<dbReference type="InterPro" id="IPR023405">
    <property type="entry name" value="Topo_IA_core_domain"/>
</dbReference>
<dbReference type="GO" id="GO:0016853">
    <property type="term" value="F:isomerase activity"/>
    <property type="evidence" value="ECO:0007669"/>
    <property type="project" value="UniProtKB-KW"/>
</dbReference>
<evidence type="ECO:0000259" key="11">
    <source>
        <dbReference type="PROSITE" id="PS52039"/>
    </source>
</evidence>
<dbReference type="InterPro" id="IPR013497">
    <property type="entry name" value="Topo_IA_cen"/>
</dbReference>
<sequence length="278" mass="31038">MVGMSATRALSLMAQKKGYRGVLSVGRVQTPTLAIVVNRDVEIENFKPKDYYDITGIFSNVVAQWIPARNTDSDVVVDVEGRCISEQYAKDITENILNNNHAVVENFTTQRKKVPPLLLHSIDTLQEQANKKFGFSSKQTLDLAQSLYEKHKAVTYPRSDCQYLPISQLSEVKDVMTAISSIDGNLSELIANATNATNAANADLAVRSKVWNDKKLSAHHAIIPTDNMQVNVSEMTTDESKLYDLICRSYIAQFYPDYEYDKTSIEINTAGEIFSANI</sequence>
<evidence type="ECO:0000256" key="4">
    <source>
        <dbReference type="ARBA" id="ARBA00023029"/>
    </source>
</evidence>
<proteinExistence type="inferred from homology"/>
<evidence type="ECO:0000256" key="2">
    <source>
        <dbReference type="ARBA" id="ARBA00009446"/>
    </source>
</evidence>
<reference evidence="12 13" key="1">
    <citation type="submission" date="2020-05" db="EMBL/GenBank/DDBJ databases">
        <authorList>
            <person name="Petersen J."/>
            <person name="Sayavedra L."/>
        </authorList>
    </citation>
    <scope>NUCLEOTIDE SEQUENCE [LARGE SCALE GENOMIC DNA]</scope>
    <source>
        <strain evidence="12">B azoricus SOX ET2 1586I</strain>
    </source>
</reference>
<dbReference type="InterPro" id="IPR000380">
    <property type="entry name" value="Topo_IA"/>
</dbReference>
<dbReference type="InterPro" id="IPR003602">
    <property type="entry name" value="Topo_IA_DNA-bd_dom"/>
</dbReference>
<keyword evidence="6 12" id="KW-0413">Isomerase</keyword>
<dbReference type="Gene3D" id="2.70.20.10">
    <property type="entry name" value="Topoisomerase I, domain 3"/>
    <property type="match status" value="1"/>
</dbReference>
<protein>
    <recommendedName>
        <fullName evidence="3">DNA topoisomerase</fullName>
        <ecNumber evidence="3">5.6.2.1</ecNumber>
    </recommendedName>
    <alternativeName>
        <fullName evidence="10">Omega-protein</fullName>
    </alternativeName>
    <alternativeName>
        <fullName evidence="9">Relaxing enzyme</fullName>
    </alternativeName>
    <alternativeName>
        <fullName evidence="7">Swivelase</fullName>
    </alternativeName>
    <alternativeName>
        <fullName evidence="8">Untwisting enzyme</fullName>
    </alternativeName>
</protein>
<keyword evidence="13" id="KW-1185">Reference proteome</keyword>
<evidence type="ECO:0000256" key="8">
    <source>
        <dbReference type="ARBA" id="ARBA00031985"/>
    </source>
</evidence>
<evidence type="ECO:0000313" key="12">
    <source>
        <dbReference type="EMBL" id="CAB5507324.1"/>
    </source>
</evidence>
<comment type="caution">
    <text evidence="12">The sequence shown here is derived from an EMBL/GenBank/DDBJ whole genome shotgun (WGS) entry which is preliminary data.</text>
</comment>
<comment type="similarity">
    <text evidence="2">Belongs to the type IA topoisomerase family.</text>
</comment>